<organism evidence="2 3">
    <name type="scientific">Bimuria novae-zelandiae CBS 107.79</name>
    <dbReference type="NCBI Taxonomy" id="1447943"/>
    <lineage>
        <taxon>Eukaryota</taxon>
        <taxon>Fungi</taxon>
        <taxon>Dikarya</taxon>
        <taxon>Ascomycota</taxon>
        <taxon>Pezizomycotina</taxon>
        <taxon>Dothideomycetes</taxon>
        <taxon>Pleosporomycetidae</taxon>
        <taxon>Pleosporales</taxon>
        <taxon>Massarineae</taxon>
        <taxon>Didymosphaeriaceae</taxon>
        <taxon>Bimuria</taxon>
    </lineage>
</organism>
<feature type="compositionally biased region" description="Basic and acidic residues" evidence="1">
    <location>
        <begin position="270"/>
        <end position="279"/>
    </location>
</feature>
<keyword evidence="3" id="KW-1185">Reference proteome</keyword>
<dbReference type="EMBL" id="ML976818">
    <property type="protein sequence ID" value="KAF1964021.1"/>
    <property type="molecule type" value="Genomic_DNA"/>
</dbReference>
<evidence type="ECO:0000313" key="2">
    <source>
        <dbReference type="EMBL" id="KAF1964021.1"/>
    </source>
</evidence>
<protein>
    <recommendedName>
        <fullName evidence="4">Ubiquitin-like protease family profile domain-containing protein</fullName>
    </recommendedName>
</protein>
<evidence type="ECO:0000256" key="1">
    <source>
        <dbReference type="SAM" id="MobiDB-lite"/>
    </source>
</evidence>
<proteinExistence type="predicted"/>
<dbReference type="AlphaFoldDB" id="A0A6A5UGG6"/>
<feature type="region of interest" description="Disordered" evidence="1">
    <location>
        <begin position="255"/>
        <end position="302"/>
    </location>
</feature>
<name>A0A6A5UGG6_9PLEO</name>
<reference evidence="2" key="1">
    <citation type="journal article" date="2020" name="Stud. Mycol.">
        <title>101 Dothideomycetes genomes: a test case for predicting lifestyles and emergence of pathogens.</title>
        <authorList>
            <person name="Haridas S."/>
            <person name="Albert R."/>
            <person name="Binder M."/>
            <person name="Bloem J."/>
            <person name="Labutti K."/>
            <person name="Salamov A."/>
            <person name="Andreopoulos B."/>
            <person name="Baker S."/>
            <person name="Barry K."/>
            <person name="Bills G."/>
            <person name="Bluhm B."/>
            <person name="Cannon C."/>
            <person name="Castanera R."/>
            <person name="Culley D."/>
            <person name="Daum C."/>
            <person name="Ezra D."/>
            <person name="Gonzalez J."/>
            <person name="Henrissat B."/>
            <person name="Kuo A."/>
            <person name="Liang C."/>
            <person name="Lipzen A."/>
            <person name="Lutzoni F."/>
            <person name="Magnuson J."/>
            <person name="Mondo S."/>
            <person name="Nolan M."/>
            <person name="Ohm R."/>
            <person name="Pangilinan J."/>
            <person name="Park H.-J."/>
            <person name="Ramirez L."/>
            <person name="Alfaro M."/>
            <person name="Sun H."/>
            <person name="Tritt A."/>
            <person name="Yoshinaga Y."/>
            <person name="Zwiers L.-H."/>
            <person name="Turgeon B."/>
            <person name="Goodwin S."/>
            <person name="Spatafora J."/>
            <person name="Crous P."/>
            <person name="Grigoriev I."/>
        </authorList>
    </citation>
    <scope>NUCLEOTIDE SEQUENCE</scope>
    <source>
        <strain evidence="2">CBS 107.79</strain>
    </source>
</reference>
<accession>A0A6A5UGG6</accession>
<dbReference type="OrthoDB" id="3825435at2759"/>
<feature type="compositionally biased region" description="Basic and acidic residues" evidence="1">
    <location>
        <begin position="289"/>
        <end position="302"/>
    </location>
</feature>
<dbReference type="Proteomes" id="UP000800036">
    <property type="component" value="Unassembled WGS sequence"/>
</dbReference>
<gene>
    <name evidence="2" type="ORF">BU23DRAFT_576027</name>
</gene>
<evidence type="ECO:0000313" key="3">
    <source>
        <dbReference type="Proteomes" id="UP000800036"/>
    </source>
</evidence>
<evidence type="ECO:0008006" key="4">
    <source>
        <dbReference type="Google" id="ProtNLM"/>
    </source>
</evidence>
<sequence>MFAGGFSLSTLDAVDIASVGVPYPDSLCTRPRRCWLLPYQHQEYAAPRRAHFFLTVLKEEETKEEGGTEFCVYFLDSQPGVWKNLKDMTRLRLFETIKDIAKGSGWMAHRNTDDHVKFRSKPKYVNVAKQRSDRACGFHAWILALGMTPNVRPRHEFNGNIYAELREMISYALAGLLDWRTLVAWLFARDLTVEKTIARVTLKRAFESTVQQQSSDELEEYIGTTRKELDVPLEQLTEEEQPYVNNSVNFASNSWRIENAPELEDEDENEKPKELPRAEEDSDDSDDPGEVHEWDDFFRELV</sequence>